<dbReference type="InterPro" id="IPR002401">
    <property type="entry name" value="Cyt_P450_E_grp-I"/>
</dbReference>
<evidence type="ECO:0000256" key="2">
    <source>
        <dbReference type="ARBA" id="ARBA00022723"/>
    </source>
</evidence>
<keyword evidence="4" id="KW-1133">Transmembrane helix</keyword>
<dbReference type="PRINTS" id="PR00385">
    <property type="entry name" value="P450"/>
</dbReference>
<dbReference type="Pfam" id="PF00067">
    <property type="entry name" value="p450"/>
    <property type="match status" value="1"/>
</dbReference>
<dbReference type="InterPro" id="IPR001128">
    <property type="entry name" value="Cyt_P450"/>
</dbReference>
<keyword evidence="4" id="KW-0812">Transmembrane</keyword>
<organism evidence="5 6">
    <name type="scientific">Cladobotryum mycophilum</name>
    <dbReference type="NCBI Taxonomy" id="491253"/>
    <lineage>
        <taxon>Eukaryota</taxon>
        <taxon>Fungi</taxon>
        <taxon>Dikarya</taxon>
        <taxon>Ascomycota</taxon>
        <taxon>Pezizomycotina</taxon>
        <taxon>Sordariomycetes</taxon>
        <taxon>Hypocreomycetidae</taxon>
        <taxon>Hypocreales</taxon>
        <taxon>Hypocreaceae</taxon>
        <taxon>Cladobotryum</taxon>
    </lineage>
</organism>
<dbReference type="PANTHER" id="PTHR24305:SF226">
    <property type="entry name" value="CYTOCHROME P450 MONOOXYGENASE"/>
    <property type="match status" value="1"/>
</dbReference>
<keyword evidence="1" id="KW-0349">Heme</keyword>
<dbReference type="PANTHER" id="PTHR24305">
    <property type="entry name" value="CYTOCHROME P450"/>
    <property type="match status" value="1"/>
</dbReference>
<dbReference type="Proteomes" id="UP001338125">
    <property type="component" value="Unassembled WGS sequence"/>
</dbReference>
<dbReference type="SUPFAM" id="SSF48264">
    <property type="entry name" value="Cytochrome P450"/>
    <property type="match status" value="1"/>
</dbReference>
<sequence>MSFLDVLLLAATYAACIIIPLSILFGSYNLFFHPLRRYPGPLVGRLTEAYGGYFAWKKNYHLATYQNFLEYGPVFRQSPNRLMFNSMTAVFDIYLNPRVTKGQSYANSQLTAKYPSLINAIDSKQHRRKRKIIAPVITERSMKKFEPTMSEHVNVFLQQLLASCESGGAIDMTERFQRLGIDVVGQLAFGYPFNTQTDETHRFVPEVINAMSRRIYTYMQLPSITPYYVEKLCLLFNIRTLIKFEKTIRTMIKTRMSQDKDAHHDLYSFVAGHIGKEQDAFLPGEMWPEAFFFIIAGGVTTATTMSAMFFYLTRNPKSYAALAREIRSTFNSASEIHSGPQLAGCKYLRACIDETLRMSPPTVGTLWRQQEKSDDEPLIVDGHVIPRGTQVGVSLYSLMHNEEYFPDSFTYTPERWLEPPEGTVETEEEKAKRATMRKVFVPFLVGDRACAGKAMAYMEASLTMARTMWFFDFEGAPGKPGELGAGELGRTDGRGRPGEFQLDDLFVTAHQGPNLIFKPRGDYWKELQTVD</sequence>
<comment type="caution">
    <text evidence="5">The sequence shown here is derived from an EMBL/GenBank/DDBJ whole genome shotgun (WGS) entry which is preliminary data.</text>
</comment>
<dbReference type="InterPro" id="IPR036396">
    <property type="entry name" value="Cyt_P450_sf"/>
</dbReference>
<feature type="transmembrane region" description="Helical" evidence="4">
    <location>
        <begin position="6"/>
        <end position="31"/>
    </location>
</feature>
<evidence type="ECO:0000313" key="5">
    <source>
        <dbReference type="EMBL" id="KAK5989753.1"/>
    </source>
</evidence>
<dbReference type="CDD" id="cd11061">
    <property type="entry name" value="CYP67-like"/>
    <property type="match status" value="1"/>
</dbReference>
<accession>A0ABR0SC44</accession>
<evidence type="ECO:0000256" key="4">
    <source>
        <dbReference type="SAM" id="Phobius"/>
    </source>
</evidence>
<evidence type="ECO:0000256" key="3">
    <source>
        <dbReference type="ARBA" id="ARBA00023004"/>
    </source>
</evidence>
<reference evidence="5 6" key="1">
    <citation type="submission" date="2024-01" db="EMBL/GenBank/DDBJ databases">
        <title>Complete genome of Cladobotryum mycophilum ATHUM6906.</title>
        <authorList>
            <person name="Christinaki A.C."/>
            <person name="Myridakis A.I."/>
            <person name="Kouvelis V.N."/>
        </authorList>
    </citation>
    <scope>NUCLEOTIDE SEQUENCE [LARGE SCALE GENOMIC DNA]</scope>
    <source>
        <strain evidence="5 6">ATHUM6906</strain>
    </source>
</reference>
<protein>
    <submittedName>
        <fullName evidence="5">Cytochrome P450 monooxygenase AKT7-like protein</fullName>
    </submittedName>
</protein>
<evidence type="ECO:0000256" key="1">
    <source>
        <dbReference type="ARBA" id="ARBA00022617"/>
    </source>
</evidence>
<keyword evidence="3" id="KW-0408">Iron</keyword>
<proteinExistence type="predicted"/>
<evidence type="ECO:0000313" key="6">
    <source>
        <dbReference type="Proteomes" id="UP001338125"/>
    </source>
</evidence>
<dbReference type="InterPro" id="IPR050121">
    <property type="entry name" value="Cytochrome_P450_monoxygenase"/>
</dbReference>
<keyword evidence="4" id="KW-0472">Membrane</keyword>
<dbReference type="Gene3D" id="1.10.630.10">
    <property type="entry name" value="Cytochrome P450"/>
    <property type="match status" value="1"/>
</dbReference>
<dbReference type="EMBL" id="JAVFKD010000014">
    <property type="protein sequence ID" value="KAK5989753.1"/>
    <property type="molecule type" value="Genomic_DNA"/>
</dbReference>
<dbReference type="PRINTS" id="PR00463">
    <property type="entry name" value="EP450I"/>
</dbReference>
<keyword evidence="6" id="KW-1185">Reference proteome</keyword>
<feature type="transmembrane region" description="Helical" evidence="4">
    <location>
        <begin position="290"/>
        <end position="312"/>
    </location>
</feature>
<gene>
    <name evidence="5" type="ORF">PT974_08013</name>
</gene>
<name>A0ABR0SC44_9HYPO</name>
<keyword evidence="2" id="KW-0479">Metal-binding</keyword>